<protein>
    <submittedName>
        <fullName evidence="3">Tripartite tricarboxylate transporter TctB family protein</fullName>
    </submittedName>
</protein>
<evidence type="ECO:0000259" key="2">
    <source>
        <dbReference type="Pfam" id="PF07331"/>
    </source>
</evidence>
<sequence length="147" mass="15993">MTDEEIPRSRLADRLFAIGVAAFAGWTLWQSWDVGLGRLSEPGSGMWPFAVAAGLLTTALALLLRSPEGERFTVRAVRPLGLAAMLFVFIGAYDYVGFLIPGVVLMFVHLRFLGGESWRTSALVAVLGTGVTFYLFSELLGAHMRAI</sequence>
<keyword evidence="4" id="KW-1185">Reference proteome</keyword>
<keyword evidence="1" id="KW-0472">Membrane</keyword>
<organism evidence="3 4">
    <name type="scientific">Georgenia deserti</name>
    <dbReference type="NCBI Taxonomy" id="2093781"/>
    <lineage>
        <taxon>Bacteria</taxon>
        <taxon>Bacillati</taxon>
        <taxon>Actinomycetota</taxon>
        <taxon>Actinomycetes</taxon>
        <taxon>Micrococcales</taxon>
        <taxon>Bogoriellaceae</taxon>
        <taxon>Georgenia</taxon>
    </lineage>
</organism>
<keyword evidence="1" id="KW-1133">Transmembrane helix</keyword>
<reference evidence="4" key="1">
    <citation type="journal article" date="2019" name="Int. J. Syst. Evol. Microbiol.">
        <title>The Global Catalogue of Microorganisms (GCM) 10K type strain sequencing project: providing services to taxonomists for standard genome sequencing and annotation.</title>
        <authorList>
            <consortium name="The Broad Institute Genomics Platform"/>
            <consortium name="The Broad Institute Genome Sequencing Center for Infectious Disease"/>
            <person name="Wu L."/>
            <person name="Ma J."/>
        </authorList>
    </citation>
    <scope>NUCLEOTIDE SEQUENCE [LARGE SCALE GENOMIC DNA]</scope>
    <source>
        <strain evidence="4">JCM 17130</strain>
    </source>
</reference>
<feature type="transmembrane region" description="Helical" evidence="1">
    <location>
        <begin position="85"/>
        <end position="110"/>
    </location>
</feature>
<dbReference type="InterPro" id="IPR009936">
    <property type="entry name" value="DUF1468"/>
</dbReference>
<feature type="transmembrane region" description="Helical" evidence="1">
    <location>
        <begin position="122"/>
        <end position="142"/>
    </location>
</feature>
<feature type="transmembrane region" description="Helical" evidence="1">
    <location>
        <begin position="12"/>
        <end position="32"/>
    </location>
</feature>
<evidence type="ECO:0000313" key="3">
    <source>
        <dbReference type="EMBL" id="MFD1719625.1"/>
    </source>
</evidence>
<feature type="domain" description="DUF1468" evidence="2">
    <location>
        <begin position="15"/>
        <end position="142"/>
    </location>
</feature>
<accession>A0ABW4L861</accession>
<dbReference type="Proteomes" id="UP001597277">
    <property type="component" value="Unassembled WGS sequence"/>
</dbReference>
<feature type="transmembrane region" description="Helical" evidence="1">
    <location>
        <begin position="44"/>
        <end position="64"/>
    </location>
</feature>
<name>A0ABW4L861_9MICO</name>
<evidence type="ECO:0000256" key="1">
    <source>
        <dbReference type="SAM" id="Phobius"/>
    </source>
</evidence>
<evidence type="ECO:0000313" key="4">
    <source>
        <dbReference type="Proteomes" id="UP001597277"/>
    </source>
</evidence>
<dbReference type="RefSeq" id="WP_388010296.1">
    <property type="nucleotide sequence ID" value="NZ_JBHUEE010000011.1"/>
</dbReference>
<keyword evidence="1" id="KW-0812">Transmembrane</keyword>
<dbReference type="EMBL" id="JBHUEE010000011">
    <property type="protein sequence ID" value="MFD1719625.1"/>
    <property type="molecule type" value="Genomic_DNA"/>
</dbReference>
<comment type="caution">
    <text evidence="3">The sequence shown here is derived from an EMBL/GenBank/DDBJ whole genome shotgun (WGS) entry which is preliminary data.</text>
</comment>
<gene>
    <name evidence="3" type="ORF">ACFSE6_17405</name>
</gene>
<proteinExistence type="predicted"/>
<dbReference type="Pfam" id="PF07331">
    <property type="entry name" value="TctB"/>
    <property type="match status" value="1"/>
</dbReference>